<organism evidence="9 10">
    <name type="scientific">Wallemia hederae</name>
    <dbReference type="NCBI Taxonomy" id="1540922"/>
    <lineage>
        <taxon>Eukaryota</taxon>
        <taxon>Fungi</taxon>
        <taxon>Dikarya</taxon>
        <taxon>Basidiomycota</taxon>
        <taxon>Wallemiomycotina</taxon>
        <taxon>Wallemiomycetes</taxon>
        <taxon>Wallemiales</taxon>
        <taxon>Wallemiaceae</taxon>
        <taxon>Wallemia</taxon>
    </lineage>
</organism>
<feature type="signal peptide" evidence="5">
    <location>
        <begin position="1"/>
        <end position="18"/>
    </location>
</feature>
<evidence type="ECO:0000256" key="4">
    <source>
        <dbReference type="RuleBase" id="RU361185"/>
    </source>
</evidence>
<dbReference type="InterPro" id="IPR011013">
    <property type="entry name" value="Gal_mutarotase_sf_dom"/>
</dbReference>
<accession>A0A4T0FID5</accession>
<dbReference type="CDD" id="cd14752">
    <property type="entry name" value="GH31_N"/>
    <property type="match status" value="1"/>
</dbReference>
<dbReference type="InterPro" id="IPR000322">
    <property type="entry name" value="Glyco_hydro_31_TIM"/>
</dbReference>
<evidence type="ECO:0000313" key="9">
    <source>
        <dbReference type="EMBL" id="TIA87760.1"/>
    </source>
</evidence>
<keyword evidence="5" id="KW-0732">Signal</keyword>
<evidence type="ECO:0000259" key="7">
    <source>
        <dbReference type="Pfam" id="PF13802"/>
    </source>
</evidence>
<dbReference type="SUPFAM" id="SSF74650">
    <property type="entry name" value="Galactose mutarotase-like"/>
    <property type="match status" value="1"/>
</dbReference>
<dbReference type="GO" id="GO:0030246">
    <property type="term" value="F:carbohydrate binding"/>
    <property type="evidence" value="ECO:0007669"/>
    <property type="project" value="InterPro"/>
</dbReference>
<dbReference type="AlphaFoldDB" id="A0A4T0FID5"/>
<name>A0A4T0FID5_9BASI</name>
<evidence type="ECO:0000259" key="8">
    <source>
        <dbReference type="Pfam" id="PF21365"/>
    </source>
</evidence>
<dbReference type="GO" id="GO:0004553">
    <property type="term" value="F:hydrolase activity, hydrolyzing O-glycosyl compounds"/>
    <property type="evidence" value="ECO:0007669"/>
    <property type="project" value="InterPro"/>
</dbReference>
<dbReference type="Gene3D" id="2.60.40.1760">
    <property type="entry name" value="glycosyl hydrolase (family 31)"/>
    <property type="match status" value="1"/>
</dbReference>
<evidence type="ECO:0000313" key="10">
    <source>
        <dbReference type="Proteomes" id="UP000310189"/>
    </source>
</evidence>
<dbReference type="GO" id="GO:0005975">
    <property type="term" value="P:carbohydrate metabolic process"/>
    <property type="evidence" value="ECO:0007669"/>
    <property type="project" value="InterPro"/>
</dbReference>
<dbReference type="Pfam" id="PF01055">
    <property type="entry name" value="Glyco_hydro_31_2nd"/>
    <property type="match status" value="1"/>
</dbReference>
<evidence type="ECO:0000256" key="1">
    <source>
        <dbReference type="ARBA" id="ARBA00007806"/>
    </source>
</evidence>
<dbReference type="InterPro" id="IPR013780">
    <property type="entry name" value="Glyco_hydro_b"/>
</dbReference>
<protein>
    <recommendedName>
        <fullName evidence="3">Maltase</fullName>
    </recommendedName>
</protein>
<dbReference type="PANTHER" id="PTHR22762">
    <property type="entry name" value="ALPHA-GLUCOSIDASE"/>
    <property type="match status" value="1"/>
</dbReference>
<keyword evidence="4" id="KW-0378">Hydrolase</keyword>
<comment type="caution">
    <text evidence="9">The sequence shown here is derived from an EMBL/GenBank/DDBJ whole genome shotgun (WGS) entry which is preliminary data.</text>
</comment>
<feature type="domain" description="Glycosyl hydrolase family 31 C-terminal" evidence="8">
    <location>
        <begin position="737"/>
        <end position="823"/>
    </location>
</feature>
<evidence type="ECO:0000256" key="3">
    <source>
        <dbReference type="ARBA" id="ARBA00041343"/>
    </source>
</evidence>
<sequence>MKLLATLAAAALISGTHADSMWGQDFTYGGRFSNDASNCPGYNAANVTETANGITANLAIAGNSCNAYGEDIQKLVVEAVYENKERLHVKIYDEDQRQFQVPEEIFERPAYAVDEALKSGASDLVFDYQTQPFGFWITRRSNGDVLFDTRPQSINVLPDYEGETDDVLVNKSSIATPNLVFEDQFIQLSSKLPYDANIYGLAEHVSSSGYRNDPHYSHKVFWALDNGTPGGSNLYGSYPFYVEARNDEASGETLSHGVFWLSSGGLETWLRDETVSYRAINGIVDLYFFSGGTSPDEVTRQYTDLSGKPTETPRWAFGNAITRWGYKNEDDARSVVDNMRAANIPLETLFLDIDWFEAKRNFIADPTSWGHLKELIQNLFDNHQSYVPIIDYAVAIATNETDDYETYRSGHEQDVFFKNEEGGEYIGYVWPGYTVFPDFLAANTSKWWNDEFKAMYDEYPFSGIWLDMTEPSSFCVGSCGTGENLDALGQYVAEAQTQYPEGYDQDKWGPSGNMTINGTSTYSPEKQKPTKRDTFTAIDGDYQRLKYPPYLIHNGSPQQIEALDGHAMAVNATNAKGWKNYDYHNANGHLAAKATHEAIQNAVPGDQRTFILARSTFAGSQKYTQHWLGDNFSSWQSLRDSIGGVLQFSLSGLPFVGADACGFSYNSDEELCNRWTAAAAFTPFYRNHNTNGTLPQEYFRWDSVADTARTVSHARYQLLPYMYSIFESFSDDGSSLPMRALWYDEKLPDWQLFNNTMQFKFGEHLQVSPVLFPNTTVVETAQFPSKNGYYDWFTHKHIEGGQTISLDAPISTINVHVRGGGILPLHKQPMYTITETREHPFELLVALSDVDQTAKGYLIDDDGITNNAPRTQVNFAADAKSVTGTVVAANFETQPLATITVLGVKSEPTAVTANGAPADFTYDAALAELVVDGLTLDLRQAFNVSWE</sequence>
<proteinExistence type="inferred from homology"/>
<feature type="domain" description="Glycoside hydrolase family 31 N-terminal" evidence="7">
    <location>
        <begin position="87"/>
        <end position="263"/>
    </location>
</feature>
<evidence type="ECO:0000256" key="5">
    <source>
        <dbReference type="SAM" id="SignalP"/>
    </source>
</evidence>
<dbReference type="OrthoDB" id="5839090at2759"/>
<keyword evidence="2" id="KW-0325">Glycoprotein</keyword>
<dbReference type="SUPFAM" id="SSF51011">
    <property type="entry name" value="Glycosyl hydrolase domain"/>
    <property type="match status" value="1"/>
</dbReference>
<dbReference type="CDD" id="cd06602">
    <property type="entry name" value="GH31_MGAM_SI_GAA"/>
    <property type="match status" value="1"/>
</dbReference>
<keyword evidence="4" id="KW-0326">Glycosidase</keyword>
<dbReference type="PANTHER" id="PTHR22762:SF133">
    <property type="entry name" value="P-TYPE DOMAIN-CONTAINING PROTEIN"/>
    <property type="match status" value="1"/>
</dbReference>
<evidence type="ECO:0000256" key="2">
    <source>
        <dbReference type="ARBA" id="ARBA00023180"/>
    </source>
</evidence>
<dbReference type="Gene3D" id="3.20.20.80">
    <property type="entry name" value="Glycosidases"/>
    <property type="match status" value="1"/>
</dbReference>
<dbReference type="InterPro" id="IPR017853">
    <property type="entry name" value="GH"/>
</dbReference>
<comment type="similarity">
    <text evidence="1 4">Belongs to the glycosyl hydrolase 31 family.</text>
</comment>
<keyword evidence="10" id="KW-1185">Reference proteome</keyword>
<dbReference type="Pfam" id="PF13802">
    <property type="entry name" value="Gal_mutarotas_2"/>
    <property type="match status" value="1"/>
</dbReference>
<feature type="chain" id="PRO_5020464366" description="Maltase" evidence="5">
    <location>
        <begin position="19"/>
        <end position="947"/>
    </location>
</feature>
<dbReference type="Gene3D" id="2.60.40.1180">
    <property type="entry name" value="Golgi alpha-mannosidase II"/>
    <property type="match status" value="2"/>
</dbReference>
<reference evidence="9 10" key="1">
    <citation type="submission" date="2019-03" db="EMBL/GenBank/DDBJ databases">
        <title>Sequencing 23 genomes of Wallemia ichthyophaga.</title>
        <authorList>
            <person name="Gostincar C."/>
        </authorList>
    </citation>
    <scope>NUCLEOTIDE SEQUENCE [LARGE SCALE GENOMIC DNA]</scope>
    <source>
        <strain evidence="9 10">EXF-5753</strain>
    </source>
</reference>
<gene>
    <name evidence="9" type="ORF">E3P99_02980</name>
</gene>
<dbReference type="InterPro" id="IPR025887">
    <property type="entry name" value="Glyco_hydro_31_N_dom"/>
</dbReference>
<dbReference type="Proteomes" id="UP000310189">
    <property type="component" value="Unassembled WGS sequence"/>
</dbReference>
<dbReference type="Pfam" id="PF21365">
    <property type="entry name" value="Glyco_hydro_31_3rd"/>
    <property type="match status" value="1"/>
</dbReference>
<evidence type="ECO:0000259" key="6">
    <source>
        <dbReference type="Pfam" id="PF01055"/>
    </source>
</evidence>
<feature type="domain" description="Glycoside hydrolase family 31 TIM barrel" evidence="6">
    <location>
        <begin position="312"/>
        <end position="724"/>
    </location>
</feature>
<dbReference type="InterPro" id="IPR048395">
    <property type="entry name" value="Glyco_hydro_31_C"/>
</dbReference>
<dbReference type="EMBL" id="SPNW01000048">
    <property type="protein sequence ID" value="TIA87760.1"/>
    <property type="molecule type" value="Genomic_DNA"/>
</dbReference>
<dbReference type="SUPFAM" id="SSF51445">
    <property type="entry name" value="(Trans)glycosidases"/>
    <property type="match status" value="1"/>
</dbReference>